<proteinExistence type="predicted"/>
<gene>
    <name evidence="2" type="ORF">NDI38_27075</name>
</gene>
<feature type="chain" id="PRO_5045846176" evidence="1">
    <location>
        <begin position="25"/>
        <end position="180"/>
    </location>
</feature>
<comment type="caution">
    <text evidence="2">The sequence shown here is derived from an EMBL/GenBank/DDBJ whole genome shotgun (WGS) entry which is preliminary data.</text>
</comment>
<reference evidence="2 3" key="1">
    <citation type="submission" date="2022-04" db="EMBL/GenBank/DDBJ databases">
        <title>Positive selection, recombination, and allopatry shape intraspecific diversity of widespread and dominant cyanobacteria.</title>
        <authorList>
            <person name="Wei J."/>
            <person name="Shu W."/>
            <person name="Hu C."/>
        </authorList>
    </citation>
    <scope>NUCLEOTIDE SEQUENCE [LARGE SCALE GENOMIC DNA]</scope>
    <source>
        <strain evidence="2 3">AS-A4</strain>
    </source>
</reference>
<dbReference type="RefSeq" id="WP_190449435.1">
    <property type="nucleotide sequence ID" value="NZ_JAMPLM010000051.1"/>
</dbReference>
<evidence type="ECO:0000256" key="1">
    <source>
        <dbReference type="SAM" id="SignalP"/>
    </source>
</evidence>
<dbReference type="EMBL" id="JAMPLM010000051">
    <property type="protein sequence ID" value="MEP1062042.1"/>
    <property type="molecule type" value="Genomic_DNA"/>
</dbReference>
<keyword evidence="1" id="KW-0732">Signal</keyword>
<sequence length="180" mass="19719">MKVVTKPSVLSLLLIATIQTPSIAGGSSWKVSIEKMQVQSSTRAAVVLKALEERAFDRQCTRLLVEIDYRSGSLRGQWKLPSSRENTALKAHQAALAALQTEYSRQSPLYFGEMIGGLAQKQTNDSWLDSLIQSFLQLLGKEDPPLLDSSIPSECRFTASGLAGFDEADGEQVAYVLNEL</sequence>
<name>A0ABV0KSC9_9CYAN</name>
<keyword evidence="3" id="KW-1185">Reference proteome</keyword>
<accession>A0ABV0KSC9</accession>
<protein>
    <submittedName>
        <fullName evidence="2">Uncharacterized protein</fullName>
    </submittedName>
</protein>
<dbReference type="Proteomes" id="UP001476950">
    <property type="component" value="Unassembled WGS sequence"/>
</dbReference>
<evidence type="ECO:0000313" key="3">
    <source>
        <dbReference type="Proteomes" id="UP001476950"/>
    </source>
</evidence>
<organism evidence="2 3">
    <name type="scientific">Stenomitos frigidus AS-A4</name>
    <dbReference type="NCBI Taxonomy" id="2933935"/>
    <lineage>
        <taxon>Bacteria</taxon>
        <taxon>Bacillati</taxon>
        <taxon>Cyanobacteriota</taxon>
        <taxon>Cyanophyceae</taxon>
        <taxon>Leptolyngbyales</taxon>
        <taxon>Leptolyngbyaceae</taxon>
        <taxon>Stenomitos</taxon>
    </lineage>
</organism>
<feature type="signal peptide" evidence="1">
    <location>
        <begin position="1"/>
        <end position="24"/>
    </location>
</feature>
<evidence type="ECO:0000313" key="2">
    <source>
        <dbReference type="EMBL" id="MEP1062042.1"/>
    </source>
</evidence>